<accession>E9DEB6</accession>
<evidence type="ECO:0000256" key="5">
    <source>
        <dbReference type="ARBA" id="ARBA00023242"/>
    </source>
</evidence>
<evidence type="ECO:0000256" key="4">
    <source>
        <dbReference type="ARBA" id="ARBA00023163"/>
    </source>
</evidence>
<keyword evidence="2" id="KW-0805">Transcription regulation</keyword>
<keyword evidence="4" id="KW-0804">Transcription</keyword>
<name>E9DEB6_COCPS</name>
<dbReference type="GO" id="GO:0003677">
    <property type="term" value="F:DNA binding"/>
    <property type="evidence" value="ECO:0007669"/>
    <property type="project" value="UniProtKB-KW"/>
</dbReference>
<dbReference type="Gene3D" id="3.40.1810.10">
    <property type="entry name" value="Transcription factor, MADS-box"/>
    <property type="match status" value="1"/>
</dbReference>
<evidence type="ECO:0000259" key="7">
    <source>
        <dbReference type="PROSITE" id="PS50066"/>
    </source>
</evidence>
<keyword evidence="5" id="KW-0539">Nucleus</keyword>
<reference evidence="9" key="1">
    <citation type="journal article" date="2010" name="Genome Res.">
        <title>Population genomic sequencing of Coccidioides fungi reveals recent hybridization and transposon control.</title>
        <authorList>
            <person name="Neafsey D.E."/>
            <person name="Barker B.M."/>
            <person name="Sharpton T.J."/>
            <person name="Stajich J.E."/>
            <person name="Park D.J."/>
            <person name="Whiston E."/>
            <person name="Hung C.-Y."/>
            <person name="McMahan C."/>
            <person name="White J."/>
            <person name="Sykes S."/>
            <person name="Heiman D."/>
            <person name="Young S."/>
            <person name="Zeng Q."/>
            <person name="Abouelleil A."/>
            <person name="Aftuck L."/>
            <person name="Bessette D."/>
            <person name="Brown A."/>
            <person name="FitzGerald M."/>
            <person name="Lui A."/>
            <person name="Macdonald J.P."/>
            <person name="Priest M."/>
            <person name="Orbach M.J."/>
            <person name="Galgiani J.N."/>
            <person name="Kirkland T.N."/>
            <person name="Cole G.T."/>
            <person name="Birren B.W."/>
            <person name="Henn M.R."/>
            <person name="Taylor J.W."/>
            <person name="Rounsley S.D."/>
        </authorList>
    </citation>
    <scope>NUCLEOTIDE SEQUENCE [LARGE SCALE GENOMIC DNA]</scope>
    <source>
        <strain evidence="9">RMSCC 757 / Silveira</strain>
    </source>
</reference>
<comment type="subcellular location">
    <subcellularLocation>
        <location evidence="1">Nucleus</location>
    </subcellularLocation>
</comment>
<evidence type="ECO:0000256" key="2">
    <source>
        <dbReference type="ARBA" id="ARBA00023015"/>
    </source>
</evidence>
<dbReference type="HOGENOM" id="CLU_159430_0_0_1"/>
<dbReference type="VEuPathDB" id="FungiDB:D8B26_007996"/>
<sequence>MAPKRSAAKNRRRSESSRARTQQKFRRRGGLLRKAYEYSIYCDSDVYMVLRARSSGQIFAFISDSSERWAPSLRELDHVYPAPVKITSKDFGGEELCSEKPGHSGQTIIKF</sequence>
<dbReference type="EMBL" id="GL636501">
    <property type="protein sequence ID" value="EFW15470.1"/>
    <property type="molecule type" value="Genomic_DNA"/>
</dbReference>
<dbReference type="GO" id="GO:0046983">
    <property type="term" value="F:protein dimerization activity"/>
    <property type="evidence" value="ECO:0007669"/>
    <property type="project" value="InterPro"/>
</dbReference>
<protein>
    <submittedName>
        <fullName evidence="8">Predicted protein</fullName>
    </submittedName>
</protein>
<dbReference type="Proteomes" id="UP000002497">
    <property type="component" value="Unassembled WGS sequence"/>
</dbReference>
<evidence type="ECO:0000256" key="3">
    <source>
        <dbReference type="ARBA" id="ARBA00023125"/>
    </source>
</evidence>
<evidence type="ECO:0000313" key="8">
    <source>
        <dbReference type="EMBL" id="EFW15470.1"/>
    </source>
</evidence>
<dbReference type="AlphaFoldDB" id="E9DEB6"/>
<feature type="domain" description="MADS-box" evidence="7">
    <location>
        <begin position="12"/>
        <end position="65"/>
    </location>
</feature>
<reference evidence="9" key="2">
    <citation type="submission" date="2010-03" db="EMBL/GenBank/DDBJ databases">
        <title>The genome sequence of Coccidioides posadasii strain Silveira.</title>
        <authorList>
            <consortium name="The Broad Institute Genome Sequencing Center for Infectious Disease"/>
            <person name="Neafsey D."/>
            <person name="Orbach M."/>
            <person name="Henn M.R."/>
            <person name="Cole G.T."/>
            <person name="Galgiani J."/>
            <person name="Gardner M.J."/>
            <person name="Kirkland T.N."/>
            <person name="Taylor J.W."/>
            <person name="Young S.K."/>
            <person name="Zeng Q."/>
            <person name="Koehrsen M."/>
            <person name="Alvarado L."/>
            <person name="Berlin A."/>
            <person name="Borenstein D."/>
            <person name="Chapman S.B."/>
            <person name="Chen Z."/>
            <person name="Engels R."/>
            <person name="Freedman E."/>
            <person name="Gellesch M."/>
            <person name="Goldberg J."/>
            <person name="Griggs A."/>
            <person name="Gujja S."/>
            <person name="Heilman E."/>
            <person name="Heiman D."/>
            <person name="Howarth C."/>
            <person name="Jen D."/>
            <person name="Larson L."/>
            <person name="Mehta T."/>
            <person name="Neiman D."/>
            <person name="Park D."/>
            <person name="Pearson M."/>
            <person name="Richards J."/>
            <person name="Roberts A."/>
            <person name="Saif S."/>
            <person name="Shea T."/>
            <person name="Shenoy N."/>
            <person name="Sisk P."/>
            <person name="Stolte C."/>
            <person name="Sykes S."/>
            <person name="Walk T."/>
            <person name="White J."/>
            <person name="Yandava C."/>
            <person name="Haas B."/>
            <person name="Nusbaum C."/>
            <person name="Birren B."/>
        </authorList>
    </citation>
    <scope>NUCLEOTIDE SEQUENCE [LARGE SCALE GENOMIC DNA]</scope>
    <source>
        <strain evidence="9">RMSCC 757 / Silveira</strain>
    </source>
</reference>
<dbReference type="GO" id="GO:0045944">
    <property type="term" value="P:positive regulation of transcription by RNA polymerase II"/>
    <property type="evidence" value="ECO:0007669"/>
    <property type="project" value="UniProtKB-ARBA"/>
</dbReference>
<dbReference type="InterPro" id="IPR002100">
    <property type="entry name" value="TF_MADSbox"/>
</dbReference>
<gene>
    <name evidence="8" type="ORF">CPSG_07907</name>
</gene>
<organism evidence="9">
    <name type="scientific">Coccidioides posadasii (strain RMSCC 757 / Silveira)</name>
    <name type="common">Valley fever fungus</name>
    <dbReference type="NCBI Taxonomy" id="443226"/>
    <lineage>
        <taxon>Eukaryota</taxon>
        <taxon>Fungi</taxon>
        <taxon>Dikarya</taxon>
        <taxon>Ascomycota</taxon>
        <taxon>Pezizomycotina</taxon>
        <taxon>Eurotiomycetes</taxon>
        <taxon>Eurotiomycetidae</taxon>
        <taxon>Onygenales</taxon>
        <taxon>Onygenaceae</taxon>
        <taxon>Coccidioides</taxon>
    </lineage>
</organism>
<evidence type="ECO:0000256" key="6">
    <source>
        <dbReference type="SAM" id="MobiDB-lite"/>
    </source>
</evidence>
<keyword evidence="3" id="KW-0238">DNA-binding</keyword>
<feature type="region of interest" description="Disordered" evidence="6">
    <location>
        <begin position="1"/>
        <end position="26"/>
    </location>
</feature>
<dbReference type="STRING" id="443226.E9DEB6"/>
<proteinExistence type="predicted"/>
<dbReference type="SUPFAM" id="SSF55455">
    <property type="entry name" value="SRF-like"/>
    <property type="match status" value="1"/>
</dbReference>
<dbReference type="OMA" id="CCECDAD"/>
<evidence type="ECO:0000256" key="1">
    <source>
        <dbReference type="ARBA" id="ARBA00004123"/>
    </source>
</evidence>
<dbReference type="Pfam" id="PF00319">
    <property type="entry name" value="SRF-TF"/>
    <property type="match status" value="1"/>
</dbReference>
<feature type="compositionally biased region" description="Basic residues" evidence="6">
    <location>
        <begin position="1"/>
        <end position="12"/>
    </location>
</feature>
<keyword evidence="9" id="KW-1185">Reference proteome</keyword>
<dbReference type="PROSITE" id="PS50066">
    <property type="entry name" value="MADS_BOX_2"/>
    <property type="match status" value="1"/>
</dbReference>
<dbReference type="GO" id="GO:0005634">
    <property type="term" value="C:nucleus"/>
    <property type="evidence" value="ECO:0007669"/>
    <property type="project" value="UniProtKB-SubCell"/>
</dbReference>
<dbReference type="VEuPathDB" id="FungiDB:CPSG_07907"/>
<evidence type="ECO:0000313" key="9">
    <source>
        <dbReference type="Proteomes" id="UP000002497"/>
    </source>
</evidence>
<dbReference type="InterPro" id="IPR036879">
    <property type="entry name" value="TF_MADSbox_sf"/>
</dbReference>